<reference evidence="1" key="1">
    <citation type="submission" date="2021-01" db="EMBL/GenBank/DDBJ databases">
        <authorList>
            <person name="Corre E."/>
            <person name="Pelletier E."/>
            <person name="Niang G."/>
            <person name="Scheremetjew M."/>
            <person name="Finn R."/>
            <person name="Kale V."/>
            <person name="Holt S."/>
            <person name="Cochrane G."/>
            <person name="Meng A."/>
            <person name="Brown T."/>
            <person name="Cohen L."/>
        </authorList>
    </citation>
    <scope>NUCLEOTIDE SEQUENCE</scope>
    <source>
        <strain evidence="1">SAG 36.94</strain>
    </source>
</reference>
<gene>
    <name evidence="1" type="ORF">CCAE0312_LOCUS5584</name>
</gene>
<proteinExistence type="predicted"/>
<sequence>MSSSQEGGHVDRYTTIMVVGKMNLDSQHCRQPRCRSDADTNDTFVELLSEFVLIKYRAILCISLPHSSVVYSRILFRMKKNYQRCSVELDDGLGISALFSSPPLDGLD</sequence>
<dbReference type="AlphaFoldDB" id="A0A7S1TDK3"/>
<organism evidence="1">
    <name type="scientific">Compsopogon caeruleus</name>
    <dbReference type="NCBI Taxonomy" id="31354"/>
    <lineage>
        <taxon>Eukaryota</taxon>
        <taxon>Rhodophyta</taxon>
        <taxon>Compsopogonophyceae</taxon>
        <taxon>Compsopogonales</taxon>
        <taxon>Compsopogonaceae</taxon>
        <taxon>Compsopogon</taxon>
    </lineage>
</organism>
<protein>
    <submittedName>
        <fullName evidence="1">Uncharacterized protein</fullName>
    </submittedName>
</protein>
<evidence type="ECO:0000313" key="1">
    <source>
        <dbReference type="EMBL" id="CAD9233498.1"/>
    </source>
</evidence>
<name>A0A7S1TDK3_9RHOD</name>
<accession>A0A7S1TDK3</accession>
<dbReference type="EMBL" id="HBGH01010155">
    <property type="protein sequence ID" value="CAD9233498.1"/>
    <property type="molecule type" value="Transcribed_RNA"/>
</dbReference>